<evidence type="ECO:0000313" key="2">
    <source>
        <dbReference type="Proteomes" id="UP000287651"/>
    </source>
</evidence>
<reference evidence="1 2" key="1">
    <citation type="journal article" date="2014" name="Agronomy (Basel)">
        <title>A Draft Genome Sequence for Ensete ventricosum, the Drought-Tolerant Tree Against Hunger.</title>
        <authorList>
            <person name="Harrison J."/>
            <person name="Moore K.A."/>
            <person name="Paszkiewicz K."/>
            <person name="Jones T."/>
            <person name="Grant M."/>
            <person name="Ambacheew D."/>
            <person name="Muzemil S."/>
            <person name="Studholme D.J."/>
        </authorList>
    </citation>
    <scope>NUCLEOTIDE SEQUENCE [LARGE SCALE GENOMIC DNA]</scope>
</reference>
<evidence type="ECO:0000313" key="1">
    <source>
        <dbReference type="EMBL" id="RRT36723.1"/>
    </source>
</evidence>
<comment type="caution">
    <text evidence="1">The sequence shown here is derived from an EMBL/GenBank/DDBJ whole genome shotgun (WGS) entry which is preliminary data.</text>
</comment>
<dbReference type="AlphaFoldDB" id="A0A426XB60"/>
<dbReference type="Proteomes" id="UP000287651">
    <property type="component" value="Unassembled WGS sequence"/>
</dbReference>
<dbReference type="EMBL" id="AMZH03023201">
    <property type="protein sequence ID" value="RRT36723.1"/>
    <property type="molecule type" value="Genomic_DNA"/>
</dbReference>
<organism evidence="1 2">
    <name type="scientific">Ensete ventricosum</name>
    <name type="common">Abyssinian banana</name>
    <name type="synonym">Musa ensete</name>
    <dbReference type="NCBI Taxonomy" id="4639"/>
    <lineage>
        <taxon>Eukaryota</taxon>
        <taxon>Viridiplantae</taxon>
        <taxon>Streptophyta</taxon>
        <taxon>Embryophyta</taxon>
        <taxon>Tracheophyta</taxon>
        <taxon>Spermatophyta</taxon>
        <taxon>Magnoliopsida</taxon>
        <taxon>Liliopsida</taxon>
        <taxon>Zingiberales</taxon>
        <taxon>Musaceae</taxon>
        <taxon>Ensete</taxon>
    </lineage>
</organism>
<protein>
    <submittedName>
        <fullName evidence="1">Uncharacterized protein</fullName>
    </submittedName>
</protein>
<proteinExistence type="predicted"/>
<name>A0A426XB60_ENSVE</name>
<sequence>MASCHRPLLTATSSAEITVNRSPSCIRVQLLLSHQSSLPRTLFPFFQPSPRSAGRGDYLSSNSIVTHLRSLRTYCCPICKAITFCRWLLHLLPTSTWDVTYSLHQHRKSSTTCSGCLTPPSSSLILATAYECRGQASTVTSGGRCLNNIMPKRDSVLTILLPSMAVISQPLGEK</sequence>
<gene>
    <name evidence="1" type="ORF">B296_00057594</name>
</gene>
<accession>A0A426XB60</accession>